<comment type="caution">
    <text evidence="1">The sequence shown here is derived from an EMBL/GenBank/DDBJ whole genome shotgun (WGS) entry which is preliminary data.</text>
</comment>
<accession>A0ABW1WAK2</accession>
<sequence>MIELTIPGDYHGQGRPRTVTNKFTHKTTTYNPNAKEKKDMQKLIRFLTHQEPLSGAISVNLTIYRKMQKSLSKKEREAKSKGMIRPTVKPDIDNKIKLILDAMNGIIWEDDNQIVELNAKEYYSDDPRIEAKIFELDEVITCEPESG</sequence>
<protein>
    <submittedName>
        <fullName evidence="1">RusA family crossover junction endodeoxyribonuclease</fullName>
    </submittedName>
</protein>
<evidence type="ECO:0000313" key="2">
    <source>
        <dbReference type="Proteomes" id="UP001596267"/>
    </source>
</evidence>
<keyword evidence="2" id="KW-1185">Reference proteome</keyword>
<organism evidence="1 2">
    <name type="scientific">Sporolactobacillus kofuensis</name>
    <dbReference type="NCBI Taxonomy" id="269672"/>
    <lineage>
        <taxon>Bacteria</taxon>
        <taxon>Bacillati</taxon>
        <taxon>Bacillota</taxon>
        <taxon>Bacilli</taxon>
        <taxon>Bacillales</taxon>
        <taxon>Sporolactobacillaceae</taxon>
        <taxon>Sporolactobacillus</taxon>
    </lineage>
</organism>
<dbReference type="EMBL" id="JBHSTQ010000001">
    <property type="protein sequence ID" value="MFC6385224.1"/>
    <property type="molecule type" value="Genomic_DNA"/>
</dbReference>
<name>A0ABW1WAK2_9BACL</name>
<reference evidence="2" key="1">
    <citation type="journal article" date="2019" name="Int. J. Syst. Evol. Microbiol.">
        <title>The Global Catalogue of Microorganisms (GCM) 10K type strain sequencing project: providing services to taxonomists for standard genome sequencing and annotation.</title>
        <authorList>
            <consortium name="The Broad Institute Genomics Platform"/>
            <consortium name="The Broad Institute Genome Sequencing Center for Infectious Disease"/>
            <person name="Wu L."/>
            <person name="Ma J."/>
        </authorList>
    </citation>
    <scope>NUCLEOTIDE SEQUENCE [LARGE SCALE GENOMIC DNA]</scope>
    <source>
        <strain evidence="2">CCUG 42001</strain>
    </source>
</reference>
<proteinExistence type="predicted"/>
<dbReference type="SUPFAM" id="SSF103084">
    <property type="entry name" value="Holliday junction resolvase RusA"/>
    <property type="match status" value="1"/>
</dbReference>
<dbReference type="Pfam" id="PF05866">
    <property type="entry name" value="RusA"/>
    <property type="match status" value="1"/>
</dbReference>
<dbReference type="Proteomes" id="UP001596267">
    <property type="component" value="Unassembled WGS sequence"/>
</dbReference>
<evidence type="ECO:0000313" key="1">
    <source>
        <dbReference type="EMBL" id="MFC6385224.1"/>
    </source>
</evidence>
<gene>
    <name evidence="1" type="ORF">ACFP7A_01310</name>
</gene>
<dbReference type="Gene3D" id="3.30.1330.70">
    <property type="entry name" value="Holliday junction resolvase RusA"/>
    <property type="match status" value="1"/>
</dbReference>
<dbReference type="RefSeq" id="WP_253077333.1">
    <property type="nucleotide sequence ID" value="NZ_JAMXWN010000019.1"/>
</dbReference>
<dbReference type="InterPro" id="IPR008822">
    <property type="entry name" value="Endonuclease_RusA-like"/>
</dbReference>
<dbReference type="InterPro" id="IPR036614">
    <property type="entry name" value="RusA-like_sf"/>
</dbReference>